<keyword evidence="4" id="KW-0028">Amino-acid biosynthesis</keyword>
<evidence type="ECO:0000256" key="1">
    <source>
        <dbReference type="ARBA" id="ARBA00005187"/>
    </source>
</evidence>
<protein>
    <recommendedName>
        <fullName evidence="2">asparagine synthase (glutamine-hydrolyzing)</fullName>
        <ecNumber evidence="2">6.3.5.4</ecNumber>
    </recommendedName>
    <alternativeName>
        <fullName evidence="9">Glutamine-dependent asparagine synthetase</fullName>
    </alternativeName>
</protein>
<dbReference type="CDD" id="cd00712">
    <property type="entry name" value="AsnB"/>
    <property type="match status" value="1"/>
</dbReference>
<proteinExistence type="predicted"/>
<dbReference type="GO" id="GO:0005829">
    <property type="term" value="C:cytosol"/>
    <property type="evidence" value="ECO:0007669"/>
    <property type="project" value="TreeGrafter"/>
</dbReference>
<dbReference type="InterPro" id="IPR001962">
    <property type="entry name" value="Asn_synthase"/>
</dbReference>
<evidence type="ECO:0000256" key="8">
    <source>
        <dbReference type="ARBA" id="ARBA00022962"/>
    </source>
</evidence>
<dbReference type="NCBIfam" id="TIGR01536">
    <property type="entry name" value="asn_synth_AEB"/>
    <property type="match status" value="1"/>
</dbReference>
<dbReference type="GO" id="GO:0006529">
    <property type="term" value="P:asparagine biosynthetic process"/>
    <property type="evidence" value="ECO:0007669"/>
    <property type="project" value="UniProtKB-KW"/>
</dbReference>
<evidence type="ECO:0000256" key="7">
    <source>
        <dbReference type="ARBA" id="ARBA00022888"/>
    </source>
</evidence>
<evidence type="ECO:0000256" key="6">
    <source>
        <dbReference type="ARBA" id="ARBA00022840"/>
    </source>
</evidence>
<dbReference type="PANTHER" id="PTHR11772:SF23">
    <property type="entry name" value="ASPARAGINE SYNTHETASE [GLUTAMINE-HYDROLYZING]"/>
    <property type="match status" value="1"/>
</dbReference>
<dbReference type="InterPro" id="IPR050795">
    <property type="entry name" value="Asn_Synthetase"/>
</dbReference>
<evidence type="ECO:0000313" key="12">
    <source>
        <dbReference type="EMBL" id="QHT22598.1"/>
    </source>
</evidence>
<organism evidence="12">
    <name type="scientific">viral metagenome</name>
    <dbReference type="NCBI Taxonomy" id="1070528"/>
    <lineage>
        <taxon>unclassified sequences</taxon>
        <taxon>metagenomes</taxon>
        <taxon>organismal metagenomes</taxon>
    </lineage>
</organism>
<keyword evidence="3" id="KW-0436">Ligase</keyword>
<dbReference type="InterPro" id="IPR017932">
    <property type="entry name" value="GATase_2_dom"/>
</dbReference>
<dbReference type="InterPro" id="IPR006426">
    <property type="entry name" value="Asn_synth_AEB"/>
</dbReference>
<dbReference type="Gene3D" id="3.60.20.10">
    <property type="entry name" value="Glutamine Phosphoribosylpyrophosphate, subunit 1, domain 1"/>
    <property type="match status" value="1"/>
</dbReference>
<dbReference type="InterPro" id="IPR029055">
    <property type="entry name" value="Ntn_hydrolases_N"/>
</dbReference>
<reference evidence="12" key="1">
    <citation type="journal article" date="2020" name="Nature">
        <title>Giant virus diversity and host interactions through global metagenomics.</title>
        <authorList>
            <person name="Schulz F."/>
            <person name="Roux S."/>
            <person name="Paez-Espino D."/>
            <person name="Jungbluth S."/>
            <person name="Walsh D.A."/>
            <person name="Denef V.J."/>
            <person name="McMahon K.D."/>
            <person name="Konstantinidis K.T."/>
            <person name="Eloe-Fadrosh E.A."/>
            <person name="Kyrpides N.C."/>
            <person name="Woyke T."/>
        </authorList>
    </citation>
    <scope>NUCLEOTIDE SEQUENCE</scope>
    <source>
        <strain evidence="12">GVMAG-M-3300023179-111</strain>
    </source>
</reference>
<dbReference type="PROSITE" id="PS51278">
    <property type="entry name" value="GATASE_TYPE_2"/>
    <property type="match status" value="1"/>
</dbReference>
<dbReference type="GO" id="GO:0004066">
    <property type="term" value="F:asparagine synthase (glutamine-hydrolyzing) activity"/>
    <property type="evidence" value="ECO:0007669"/>
    <property type="project" value="UniProtKB-EC"/>
</dbReference>
<evidence type="ECO:0000256" key="5">
    <source>
        <dbReference type="ARBA" id="ARBA00022741"/>
    </source>
</evidence>
<evidence type="ECO:0000259" key="11">
    <source>
        <dbReference type="PROSITE" id="PS51278"/>
    </source>
</evidence>
<keyword evidence="8" id="KW-0315">Glutamine amidotransferase</keyword>
<dbReference type="InterPro" id="IPR033738">
    <property type="entry name" value="AsnB_N"/>
</dbReference>
<dbReference type="InterPro" id="IPR014729">
    <property type="entry name" value="Rossmann-like_a/b/a_fold"/>
</dbReference>
<dbReference type="SUPFAM" id="SSF56235">
    <property type="entry name" value="N-terminal nucleophile aminohydrolases (Ntn hydrolases)"/>
    <property type="match status" value="1"/>
</dbReference>
<dbReference type="PANTHER" id="PTHR11772">
    <property type="entry name" value="ASPARAGINE SYNTHETASE"/>
    <property type="match status" value="1"/>
</dbReference>
<dbReference type="PIRSF" id="PIRSF001589">
    <property type="entry name" value="Asn_synthetase_glu-h"/>
    <property type="match status" value="1"/>
</dbReference>
<dbReference type="EMBL" id="MN739713">
    <property type="protein sequence ID" value="QHT22598.1"/>
    <property type="molecule type" value="Genomic_DNA"/>
</dbReference>
<name>A0A6C0E1H2_9ZZZZ</name>
<keyword evidence="7" id="KW-0061">Asparagine biosynthesis</keyword>
<dbReference type="CDD" id="cd01991">
    <property type="entry name" value="Asn_synthase_B_C"/>
    <property type="match status" value="1"/>
</dbReference>
<comment type="pathway">
    <text evidence="1">Amino-acid biosynthesis; L-asparagine biosynthesis; L-asparagine from L-aspartate (L-Gln route): step 1/1.</text>
</comment>
<dbReference type="SUPFAM" id="SSF52402">
    <property type="entry name" value="Adenine nucleotide alpha hydrolases-like"/>
    <property type="match status" value="1"/>
</dbReference>
<dbReference type="EC" id="6.3.5.4" evidence="2"/>
<evidence type="ECO:0000256" key="2">
    <source>
        <dbReference type="ARBA" id="ARBA00012737"/>
    </source>
</evidence>
<feature type="domain" description="Glutamine amidotransferase type-2" evidence="11">
    <location>
        <begin position="2"/>
        <end position="186"/>
    </location>
</feature>
<evidence type="ECO:0000256" key="9">
    <source>
        <dbReference type="ARBA" id="ARBA00030234"/>
    </source>
</evidence>
<keyword evidence="5" id="KW-0547">Nucleotide-binding</keyword>
<dbReference type="Pfam" id="PF13537">
    <property type="entry name" value="GATase_7"/>
    <property type="match status" value="1"/>
</dbReference>
<evidence type="ECO:0000256" key="3">
    <source>
        <dbReference type="ARBA" id="ARBA00022598"/>
    </source>
</evidence>
<accession>A0A6C0E1H2</accession>
<dbReference type="Gene3D" id="3.40.50.620">
    <property type="entry name" value="HUPs"/>
    <property type="match status" value="1"/>
</dbReference>
<evidence type="ECO:0000256" key="10">
    <source>
        <dbReference type="ARBA" id="ARBA00048741"/>
    </source>
</evidence>
<keyword evidence="6" id="KW-0067">ATP-binding</keyword>
<dbReference type="Pfam" id="PF00733">
    <property type="entry name" value="Asn_synthase"/>
    <property type="match status" value="1"/>
</dbReference>
<dbReference type="AlphaFoldDB" id="A0A6C0E1H2"/>
<dbReference type="GO" id="GO:0005524">
    <property type="term" value="F:ATP binding"/>
    <property type="evidence" value="ECO:0007669"/>
    <property type="project" value="UniProtKB-KW"/>
</dbReference>
<evidence type="ECO:0000256" key="4">
    <source>
        <dbReference type="ARBA" id="ARBA00022605"/>
    </source>
</evidence>
<sequence length="534" mass="62647">MCGITVYITKNNDIIKTSNMMKVLHRGPDSTNMIETEYKDYTLSFVFHRLAIIDLDNGSQPFKFEDDNRIVYLVCNGEIYNYLDIINKYNFETKSDCHVILDMFLSFGIFRTCKELDGEFAFVLIELNKRQNYMKTYFCRDRFGIRPLFYHTDNDGIYFSSELKGLPFEGKGQQVEPRNINLFIESKNKFYITSLPYYEIGKNIIDIKSLYQQISETLFKSVKDRLQSERPIGALLSGGLDSSLICGIASKLLEEKGQRLNTFTIGMDYDSPDILFARKVSKFINSIHHEIILPVDYWIEALENIIKQIETFDITTIRASTGQYLISKWISENTDIKVILNGDGSDELTSGYLYFFNAPSEKESHEENIRLLNEIHNYDVLRVDRGISAFGLESRVPFLSHHFVDLYLSIDPSLRNPIKNERSEKYLLRKSFEDMNIIPNDVLFRQKEAFSDAVSNRQKSWFEYIQEYVEDIISDEEFEQNKNFKTKESYWYYKIFKKHYPESTLKVKYWLPLWCGEENNGDPSARKLKSLHDD</sequence>
<comment type="catalytic activity">
    <reaction evidence="10">
        <text>L-aspartate + L-glutamine + ATP + H2O = L-asparagine + L-glutamate + AMP + diphosphate + H(+)</text>
        <dbReference type="Rhea" id="RHEA:12228"/>
        <dbReference type="ChEBI" id="CHEBI:15377"/>
        <dbReference type="ChEBI" id="CHEBI:15378"/>
        <dbReference type="ChEBI" id="CHEBI:29985"/>
        <dbReference type="ChEBI" id="CHEBI:29991"/>
        <dbReference type="ChEBI" id="CHEBI:30616"/>
        <dbReference type="ChEBI" id="CHEBI:33019"/>
        <dbReference type="ChEBI" id="CHEBI:58048"/>
        <dbReference type="ChEBI" id="CHEBI:58359"/>
        <dbReference type="ChEBI" id="CHEBI:456215"/>
        <dbReference type="EC" id="6.3.5.4"/>
    </reaction>
</comment>